<dbReference type="GeneID" id="85017904"/>
<name>A0A1H2QQ53_9FLAO</name>
<dbReference type="PROSITE" id="PS51257">
    <property type="entry name" value="PROKAR_LIPOPROTEIN"/>
    <property type="match status" value="1"/>
</dbReference>
<protein>
    <recommendedName>
        <fullName evidence="3">YD repeat-containing protein</fullName>
    </recommendedName>
</protein>
<proteinExistence type="predicted"/>
<evidence type="ECO:0000313" key="1">
    <source>
        <dbReference type="EMBL" id="SDW09261.1"/>
    </source>
</evidence>
<evidence type="ECO:0008006" key="3">
    <source>
        <dbReference type="Google" id="ProtNLM"/>
    </source>
</evidence>
<accession>A0A1H2QQ53</accession>
<dbReference type="OrthoDB" id="1148305at2"/>
<dbReference type="Gene3D" id="2.180.10.10">
    <property type="entry name" value="RHS repeat-associated core"/>
    <property type="match status" value="1"/>
</dbReference>
<gene>
    <name evidence="1" type="ORF">SAMN05444420_101224</name>
</gene>
<sequence>MRLFYILLSLSLIACTPTPPKKPVAKKPHPNLKKEMDAPIHTQTFINYSFVEDSLSGKTSQLKFDELTLTYDAEGFQIERLYKNDSLQEQSFWYYDPEHRVIAENYICKTLKDNCINRRVINHTYDTLGYEIKRFSYEFLDTLSLFSKYELDYDKHGNLSNVIEYQYQKEKWRPFTKETYKYNAKGQEQEKETYYHYMSLWLLKEKENFKYQKDSLIEEKFAYNYKQSNAPRRIRYSYIGEEQQLTYINEKDSITAIESYLYDHRGALSKYTTYDTNGVEQQRQYFLYTPYDKRLEEIVYKGDKEEQRTIYQYDTKGQLTQKVTYVQGKIRYLTQVKYSYHL</sequence>
<dbReference type="AlphaFoldDB" id="A0A1H2QQ53"/>
<dbReference type="RefSeq" id="WP_115596303.1">
    <property type="nucleotide sequence ID" value="NZ_FNND01000001.1"/>
</dbReference>
<organism evidence="1 2">
    <name type="scientific">Capnocytophaga granulosa</name>
    <dbReference type="NCBI Taxonomy" id="45242"/>
    <lineage>
        <taxon>Bacteria</taxon>
        <taxon>Pseudomonadati</taxon>
        <taxon>Bacteroidota</taxon>
        <taxon>Flavobacteriia</taxon>
        <taxon>Flavobacteriales</taxon>
        <taxon>Flavobacteriaceae</taxon>
        <taxon>Capnocytophaga</taxon>
    </lineage>
</organism>
<keyword evidence="2" id="KW-1185">Reference proteome</keyword>
<reference evidence="1 2" key="1">
    <citation type="submission" date="2016-10" db="EMBL/GenBank/DDBJ databases">
        <authorList>
            <person name="Varghese N."/>
            <person name="Submissions S."/>
        </authorList>
    </citation>
    <scope>NUCLEOTIDE SEQUENCE [LARGE SCALE GENOMIC DNA]</scope>
    <source>
        <strain evidence="1 2">DSM 11449</strain>
    </source>
</reference>
<dbReference type="Proteomes" id="UP000182771">
    <property type="component" value="Unassembled WGS sequence"/>
</dbReference>
<dbReference type="EMBL" id="FNND01000001">
    <property type="protein sequence ID" value="SDW09261.1"/>
    <property type="molecule type" value="Genomic_DNA"/>
</dbReference>
<evidence type="ECO:0000313" key="2">
    <source>
        <dbReference type="Proteomes" id="UP000182771"/>
    </source>
</evidence>
<comment type="caution">
    <text evidence="1">The sequence shown here is derived from an EMBL/GenBank/DDBJ whole genome shotgun (WGS) entry which is preliminary data.</text>
</comment>